<gene>
    <name evidence="6" type="ORF">ACFSF0_17835</name>
</gene>
<keyword evidence="7" id="KW-1185">Reference proteome</keyword>
<evidence type="ECO:0000259" key="5">
    <source>
        <dbReference type="Pfam" id="PF00535"/>
    </source>
</evidence>
<evidence type="ECO:0000256" key="3">
    <source>
        <dbReference type="ARBA" id="ARBA00022679"/>
    </source>
</evidence>
<dbReference type="Gene3D" id="3.90.550.10">
    <property type="entry name" value="Spore Coat Polysaccharide Biosynthesis Protein SpsA, Chain A"/>
    <property type="match status" value="1"/>
</dbReference>
<feature type="domain" description="Glycosyltransferase 2-like" evidence="5">
    <location>
        <begin position="69"/>
        <end position="209"/>
    </location>
</feature>
<dbReference type="Proteomes" id="UP001597304">
    <property type="component" value="Unassembled WGS sequence"/>
</dbReference>
<dbReference type="InterPro" id="IPR001173">
    <property type="entry name" value="Glyco_trans_2-like"/>
</dbReference>
<keyword evidence="4" id="KW-0472">Membrane</keyword>
<protein>
    <submittedName>
        <fullName evidence="6">Glycosyltransferase family 2 protein</fullName>
        <ecNumber evidence="6">2.4.-.-</ecNumber>
    </submittedName>
</protein>
<dbReference type="PANTHER" id="PTHR43630:SF1">
    <property type="entry name" value="POLY-BETA-1,6-N-ACETYL-D-GLUCOSAMINE SYNTHASE"/>
    <property type="match status" value="1"/>
</dbReference>
<dbReference type="EC" id="2.4.-.-" evidence="6"/>
<keyword evidence="4" id="KW-1133">Transmembrane helix</keyword>
<keyword evidence="4" id="KW-0812">Transmembrane</keyword>
<evidence type="ECO:0000313" key="6">
    <source>
        <dbReference type="EMBL" id="MFD1712463.1"/>
    </source>
</evidence>
<sequence>MSMWEWATHPAWHHLFNVVQWLFIAYVMALLLANLTLAAFAWRAVRRHRDTLEWNLLPQAHGEFNLPVSLLVPAFNEVAGIAASVRSLLLLEYPRYEILVINDGSTDGTLPELIEHFDLVPFPEVNHLRIPCATIHAVYRSRRYPNLRVIDKRNGGKADALNAGINCANYPLVCAVDGDSILRRDALTRAVKPFLEDSRTIVAGASIGIANGCRISGGQLEAVDIGTSFFARMQVLEYLRGFLLARMGWSPLNAILIVSGAFGVFNKEVVVRAGGYRTRTIGEDMELIVRLHHDFRRGRTPYRIASVPEPLCWTEAPEILSVLRSQRTRWQRGLAESLALHRSLVLAPRSGAVGWAALPHYVAFELVGPVIELGGSGLLLIGAVLGWVHWPAFFATVFFAMSAGAMITALALLLETTATALYPRPRQILLLAAYSWLENLGYRQLVVVWRIQGLWHWARGAQHQWGTMTRQAALGDVTRPADLHALYDPEEFDAESLRRVQAAIARTRRI</sequence>
<keyword evidence="3 6" id="KW-0808">Transferase</keyword>
<evidence type="ECO:0000256" key="2">
    <source>
        <dbReference type="ARBA" id="ARBA00022676"/>
    </source>
</evidence>
<dbReference type="EMBL" id="JBHUEJ010000044">
    <property type="protein sequence ID" value="MFD1712463.1"/>
    <property type="molecule type" value="Genomic_DNA"/>
</dbReference>
<feature type="transmembrane region" description="Helical" evidence="4">
    <location>
        <begin position="366"/>
        <end position="387"/>
    </location>
</feature>
<evidence type="ECO:0000313" key="7">
    <source>
        <dbReference type="Proteomes" id="UP001597304"/>
    </source>
</evidence>
<comment type="caution">
    <text evidence="6">The sequence shown here is derived from an EMBL/GenBank/DDBJ whole genome shotgun (WGS) entry which is preliminary data.</text>
</comment>
<evidence type="ECO:0000256" key="1">
    <source>
        <dbReference type="ARBA" id="ARBA00006739"/>
    </source>
</evidence>
<name>A0ABW4KYP9_9BURK</name>
<comment type="similarity">
    <text evidence="1">Belongs to the glycosyltransferase 2 family.</text>
</comment>
<dbReference type="GO" id="GO:0016757">
    <property type="term" value="F:glycosyltransferase activity"/>
    <property type="evidence" value="ECO:0007669"/>
    <property type="project" value="UniProtKB-KW"/>
</dbReference>
<dbReference type="PANTHER" id="PTHR43630">
    <property type="entry name" value="POLY-BETA-1,6-N-ACETYL-D-GLUCOSAMINE SYNTHASE"/>
    <property type="match status" value="1"/>
</dbReference>
<dbReference type="Pfam" id="PF00535">
    <property type="entry name" value="Glycos_transf_2"/>
    <property type="match status" value="1"/>
</dbReference>
<reference evidence="7" key="1">
    <citation type="journal article" date="2019" name="Int. J. Syst. Evol. Microbiol.">
        <title>The Global Catalogue of Microorganisms (GCM) 10K type strain sequencing project: providing services to taxonomists for standard genome sequencing and annotation.</title>
        <authorList>
            <consortium name="The Broad Institute Genomics Platform"/>
            <consortium name="The Broad Institute Genome Sequencing Center for Infectious Disease"/>
            <person name="Wu L."/>
            <person name="Ma J."/>
        </authorList>
    </citation>
    <scope>NUCLEOTIDE SEQUENCE [LARGE SCALE GENOMIC DNA]</scope>
    <source>
        <strain evidence="7">LMG 29247</strain>
    </source>
</reference>
<feature type="transmembrane region" description="Helical" evidence="4">
    <location>
        <begin position="20"/>
        <end position="42"/>
    </location>
</feature>
<evidence type="ECO:0000256" key="4">
    <source>
        <dbReference type="SAM" id="Phobius"/>
    </source>
</evidence>
<organism evidence="6 7">
    <name type="scientific">Ottowia flava</name>
    <dbReference type="NCBI Taxonomy" id="2675430"/>
    <lineage>
        <taxon>Bacteria</taxon>
        <taxon>Pseudomonadati</taxon>
        <taxon>Pseudomonadota</taxon>
        <taxon>Betaproteobacteria</taxon>
        <taxon>Burkholderiales</taxon>
        <taxon>Comamonadaceae</taxon>
        <taxon>Ottowia</taxon>
    </lineage>
</organism>
<feature type="transmembrane region" description="Helical" evidence="4">
    <location>
        <begin position="393"/>
        <end position="414"/>
    </location>
</feature>
<dbReference type="InterPro" id="IPR029044">
    <property type="entry name" value="Nucleotide-diphossugar_trans"/>
</dbReference>
<dbReference type="CDD" id="cd06423">
    <property type="entry name" value="CESA_like"/>
    <property type="match status" value="1"/>
</dbReference>
<keyword evidence="2 6" id="KW-0328">Glycosyltransferase</keyword>
<dbReference type="SUPFAM" id="SSF53448">
    <property type="entry name" value="Nucleotide-diphospho-sugar transferases"/>
    <property type="match status" value="1"/>
</dbReference>
<dbReference type="RefSeq" id="WP_147913167.1">
    <property type="nucleotide sequence ID" value="NZ_JBHUEJ010000044.1"/>
</dbReference>
<accession>A0ABW4KYP9</accession>
<proteinExistence type="inferred from homology"/>